<dbReference type="InterPro" id="IPR036388">
    <property type="entry name" value="WH-like_DNA-bd_sf"/>
</dbReference>
<dbReference type="PROSITE" id="PS00622">
    <property type="entry name" value="HTH_LUXR_1"/>
    <property type="match status" value="1"/>
</dbReference>
<organism evidence="4 5">
    <name type="scientific">Actinomadura craniellae</name>
    <dbReference type="NCBI Taxonomy" id="2231787"/>
    <lineage>
        <taxon>Bacteria</taxon>
        <taxon>Bacillati</taxon>
        <taxon>Actinomycetota</taxon>
        <taxon>Actinomycetes</taxon>
        <taxon>Streptosporangiales</taxon>
        <taxon>Thermomonosporaceae</taxon>
        <taxon>Actinomadura</taxon>
    </lineage>
</organism>
<dbReference type="InterPro" id="IPR000792">
    <property type="entry name" value="Tscrpt_reg_LuxR_C"/>
</dbReference>
<keyword evidence="2" id="KW-0067">ATP-binding</keyword>
<dbReference type="Pfam" id="PF13191">
    <property type="entry name" value="AAA_16"/>
    <property type="match status" value="1"/>
</dbReference>
<dbReference type="SUPFAM" id="SSF46894">
    <property type="entry name" value="C-terminal effector domain of the bipartite response regulators"/>
    <property type="match status" value="1"/>
</dbReference>
<evidence type="ECO:0000256" key="1">
    <source>
        <dbReference type="ARBA" id="ARBA00022741"/>
    </source>
</evidence>
<evidence type="ECO:0000259" key="3">
    <source>
        <dbReference type="PROSITE" id="PS50043"/>
    </source>
</evidence>
<sequence length="970" mass="101635">MTWRPAPLVGRERELSTIQAVLDAVRGGKPHVLGVRGEAGIGKSRLLAELGERAASHGMPVLTGRASELERDLSFALLVDALDAPAAASAAGLAAMDRGQLGELAAILPSFGPVVGCAPAASGERHRAARAVRSLLECLAGERPIALLLDDVHWADPASAGVLALLLHRPPPAPVLLVISTRTGRAADLEEALVQGVRSGVTDLLDLGPLPPEAAAELLPGVGRGARERFYEASGGNPFYLEELARAGAVTALPDAVTITGLAVPAAVRAALASELRDLPAGARRVLEGAAVAGDPFEFDLAAAVAEVDDRAALDALDGLLAAELVVPTAYPRQFRFRHPLVRRAVYEQARGGWRLGAHSRAADVLAKRGATPAERAHHVERAAQRGDLAAIDLLVQAAHEVATAAPASAAGWLEATLRLLPAGGEHQPRHLELLTAQGYALVAAGRPLDARDVLRRALNMLPAQATTGRVGLVVVLSEIEALWTSDPDPAHRLLQGERTALTEPTPDLVAELALATAYERTHRGAHVRARQFAEQALAAAREAGDPALEADAAVRLADAANCALRSDDPVELAAASARIEEATSLVAALPDDALAPRLRMLFWLATARFMVGDYGISAELCERGLDLARRPGQGLLAPSFRIGRGFVDEEFGRLSDAREAAEEALETLIVTGNRAVGFWGALLGGWVALARGDIDEALSNGETARGLLGPRPSSSAGWTIADARLAAGDPRGALQSLEEYGWVNPGLWTRDRLRALDVTVRVLLALDRVEEAAAWVDRAPAEIGGRVTGAFLPVLARARASLLLATGRAAEAERVAQEGAESADGAGTPLWAGHCRTLAGQALLAQGRKGPARQVLRRAAADLAALGATGYRDAALRVLRSLGDRPRVPAAGTGDPPDSRLASLTPREREVALLVGQGLQNGQIAGRLHLSEKTVEKHVGSLLAKLGLTSRIGVIHLLARTDGSPERSR</sequence>
<dbReference type="InterPro" id="IPR041664">
    <property type="entry name" value="AAA_16"/>
</dbReference>
<dbReference type="GO" id="GO:0004016">
    <property type="term" value="F:adenylate cyclase activity"/>
    <property type="evidence" value="ECO:0007669"/>
    <property type="project" value="TreeGrafter"/>
</dbReference>
<dbReference type="SUPFAM" id="SSF52540">
    <property type="entry name" value="P-loop containing nucleoside triphosphate hydrolases"/>
    <property type="match status" value="1"/>
</dbReference>
<dbReference type="Proteomes" id="UP000251891">
    <property type="component" value="Unassembled WGS sequence"/>
</dbReference>
<dbReference type="AlphaFoldDB" id="A0A365HGE3"/>
<dbReference type="SUPFAM" id="SSF48452">
    <property type="entry name" value="TPR-like"/>
    <property type="match status" value="1"/>
</dbReference>
<dbReference type="Gene3D" id="1.10.10.10">
    <property type="entry name" value="Winged helix-like DNA-binding domain superfamily/Winged helix DNA-binding domain"/>
    <property type="match status" value="1"/>
</dbReference>
<evidence type="ECO:0000313" key="4">
    <source>
        <dbReference type="EMBL" id="RAY17133.1"/>
    </source>
</evidence>
<dbReference type="GO" id="GO:0005737">
    <property type="term" value="C:cytoplasm"/>
    <property type="evidence" value="ECO:0007669"/>
    <property type="project" value="TreeGrafter"/>
</dbReference>
<dbReference type="InterPro" id="IPR011990">
    <property type="entry name" value="TPR-like_helical_dom_sf"/>
</dbReference>
<reference evidence="4 5" key="1">
    <citation type="submission" date="2018-06" db="EMBL/GenBank/DDBJ databases">
        <title>Actinomadura craniellae sp. nov. isolated from marine sponge Craniella sp.</title>
        <authorList>
            <person name="Li L."/>
            <person name="Xu Q.H."/>
            <person name="Lin H.W."/>
            <person name="Lu Y.H."/>
        </authorList>
    </citation>
    <scope>NUCLEOTIDE SEQUENCE [LARGE SCALE GENOMIC DNA]</scope>
    <source>
        <strain evidence="4 5">LHW63021</strain>
    </source>
</reference>
<dbReference type="GO" id="GO:0005524">
    <property type="term" value="F:ATP binding"/>
    <property type="evidence" value="ECO:0007669"/>
    <property type="project" value="UniProtKB-KW"/>
</dbReference>
<dbReference type="CDD" id="cd06170">
    <property type="entry name" value="LuxR_C_like"/>
    <property type="match status" value="1"/>
</dbReference>
<dbReference type="PRINTS" id="PR00038">
    <property type="entry name" value="HTHLUXR"/>
</dbReference>
<gene>
    <name evidence="4" type="ORF">DPM19_02965</name>
</gene>
<dbReference type="GO" id="GO:0006355">
    <property type="term" value="P:regulation of DNA-templated transcription"/>
    <property type="evidence" value="ECO:0007669"/>
    <property type="project" value="InterPro"/>
</dbReference>
<dbReference type="RefSeq" id="WP_111863188.1">
    <property type="nucleotide sequence ID" value="NZ_QLYX01000001.1"/>
</dbReference>
<dbReference type="PANTHER" id="PTHR16305">
    <property type="entry name" value="TESTICULAR SOLUBLE ADENYLYL CYCLASE"/>
    <property type="match status" value="1"/>
</dbReference>
<dbReference type="Gene3D" id="3.40.50.300">
    <property type="entry name" value="P-loop containing nucleotide triphosphate hydrolases"/>
    <property type="match status" value="1"/>
</dbReference>
<keyword evidence="5" id="KW-1185">Reference proteome</keyword>
<dbReference type="Pfam" id="PF00196">
    <property type="entry name" value="GerE"/>
    <property type="match status" value="1"/>
</dbReference>
<keyword evidence="1" id="KW-0547">Nucleotide-binding</keyword>
<dbReference type="Gene3D" id="1.25.40.10">
    <property type="entry name" value="Tetratricopeptide repeat domain"/>
    <property type="match status" value="2"/>
</dbReference>
<dbReference type="InterPro" id="IPR027417">
    <property type="entry name" value="P-loop_NTPase"/>
</dbReference>
<accession>A0A365HGE3</accession>
<evidence type="ECO:0000256" key="2">
    <source>
        <dbReference type="ARBA" id="ARBA00022840"/>
    </source>
</evidence>
<feature type="domain" description="HTH luxR-type" evidence="3">
    <location>
        <begin position="898"/>
        <end position="963"/>
    </location>
</feature>
<protein>
    <recommendedName>
        <fullName evidence="3">HTH luxR-type domain-containing protein</fullName>
    </recommendedName>
</protein>
<comment type="caution">
    <text evidence="4">The sequence shown here is derived from an EMBL/GenBank/DDBJ whole genome shotgun (WGS) entry which is preliminary data.</text>
</comment>
<dbReference type="GO" id="GO:0003677">
    <property type="term" value="F:DNA binding"/>
    <property type="evidence" value="ECO:0007669"/>
    <property type="project" value="InterPro"/>
</dbReference>
<dbReference type="EMBL" id="QLYX01000001">
    <property type="protein sequence ID" value="RAY17133.1"/>
    <property type="molecule type" value="Genomic_DNA"/>
</dbReference>
<dbReference type="SMART" id="SM00421">
    <property type="entry name" value="HTH_LUXR"/>
    <property type="match status" value="1"/>
</dbReference>
<evidence type="ECO:0000313" key="5">
    <source>
        <dbReference type="Proteomes" id="UP000251891"/>
    </source>
</evidence>
<dbReference type="PROSITE" id="PS50043">
    <property type="entry name" value="HTH_LUXR_2"/>
    <property type="match status" value="1"/>
</dbReference>
<name>A0A365HGE3_9ACTN</name>
<dbReference type="InterPro" id="IPR016032">
    <property type="entry name" value="Sig_transdc_resp-reg_C-effctor"/>
</dbReference>
<dbReference type="PANTHER" id="PTHR16305:SF35">
    <property type="entry name" value="TRANSCRIPTIONAL ACTIVATOR DOMAIN"/>
    <property type="match status" value="1"/>
</dbReference>
<proteinExistence type="predicted"/>
<dbReference type="OrthoDB" id="4500249at2"/>